<dbReference type="PRINTS" id="PR00598">
    <property type="entry name" value="HTHMARR"/>
</dbReference>
<dbReference type="SUPFAM" id="SSF46785">
    <property type="entry name" value="Winged helix' DNA-binding domain"/>
    <property type="match status" value="1"/>
</dbReference>
<dbReference type="GO" id="GO:0006950">
    <property type="term" value="P:response to stress"/>
    <property type="evidence" value="ECO:0007669"/>
    <property type="project" value="TreeGrafter"/>
</dbReference>
<evidence type="ECO:0000313" key="2">
    <source>
        <dbReference type="EMBL" id="MDE8646493.1"/>
    </source>
</evidence>
<dbReference type="EMBL" id="JARDXE010000009">
    <property type="protein sequence ID" value="MDE8646493.1"/>
    <property type="molecule type" value="Genomic_DNA"/>
</dbReference>
<dbReference type="PROSITE" id="PS50995">
    <property type="entry name" value="HTH_MARR_2"/>
    <property type="match status" value="1"/>
</dbReference>
<dbReference type="Proteomes" id="UP000230886">
    <property type="component" value="Unassembled WGS sequence"/>
</dbReference>
<dbReference type="InterPro" id="IPR000835">
    <property type="entry name" value="HTH_MarR-typ"/>
</dbReference>
<dbReference type="EMBL" id="NOVD01000003">
    <property type="protein sequence ID" value="PCK28064.1"/>
    <property type="molecule type" value="Genomic_DNA"/>
</dbReference>
<name>A0A069JG24_RHOSG</name>
<dbReference type="PANTHER" id="PTHR33164:SF57">
    <property type="entry name" value="MARR-FAMILY TRANSCRIPTIONAL REGULATOR"/>
    <property type="match status" value="1"/>
</dbReference>
<dbReference type="Pfam" id="PF01047">
    <property type="entry name" value="MarR"/>
    <property type="match status" value="1"/>
</dbReference>
<dbReference type="Proteomes" id="UP001217325">
    <property type="component" value="Unassembled WGS sequence"/>
</dbReference>
<evidence type="ECO:0000313" key="3">
    <source>
        <dbReference type="EMBL" id="PCK28064.1"/>
    </source>
</evidence>
<dbReference type="InterPro" id="IPR036388">
    <property type="entry name" value="WH-like_DNA-bd_sf"/>
</dbReference>
<dbReference type="GeneID" id="64143295"/>
<proteinExistence type="predicted"/>
<dbReference type="InterPro" id="IPR039422">
    <property type="entry name" value="MarR/SlyA-like"/>
</dbReference>
<accession>A0A069JG24</accession>
<sequence length="143" mass="16154">MVSDPITGLEMELADMWQRGRAQARTYARAIHPKLDPALYPVLVILNRSDAVRMSDLICTLDIEKSTLTRQIDAAARLGLVERIPDPDDARAKLVALTPEARTKLTTIRNHQIDRWRARLAKWDTDDITTLTALLHRLGSSED</sequence>
<gene>
    <name evidence="3" type="ORF">CHR55_06385</name>
    <name evidence="2" type="ORF">PXH69_16135</name>
</gene>
<organism evidence="3 4">
    <name type="scientific">Rhodococcus qingshengii</name>
    <dbReference type="NCBI Taxonomy" id="334542"/>
    <lineage>
        <taxon>Bacteria</taxon>
        <taxon>Bacillati</taxon>
        <taxon>Actinomycetota</taxon>
        <taxon>Actinomycetes</taxon>
        <taxon>Mycobacteriales</taxon>
        <taxon>Nocardiaceae</taxon>
        <taxon>Rhodococcus</taxon>
        <taxon>Rhodococcus erythropolis group</taxon>
    </lineage>
</organism>
<feature type="domain" description="HTH marR-type" evidence="1">
    <location>
        <begin position="1"/>
        <end position="140"/>
    </location>
</feature>
<evidence type="ECO:0000259" key="1">
    <source>
        <dbReference type="PROSITE" id="PS50995"/>
    </source>
</evidence>
<dbReference type="GO" id="GO:0003700">
    <property type="term" value="F:DNA-binding transcription factor activity"/>
    <property type="evidence" value="ECO:0007669"/>
    <property type="project" value="InterPro"/>
</dbReference>
<evidence type="ECO:0000313" key="4">
    <source>
        <dbReference type="Proteomes" id="UP000230886"/>
    </source>
</evidence>
<dbReference type="Gene3D" id="1.10.10.10">
    <property type="entry name" value="Winged helix-like DNA-binding domain superfamily/Winged helix DNA-binding domain"/>
    <property type="match status" value="1"/>
</dbReference>
<comment type="caution">
    <text evidence="3">The sequence shown here is derived from an EMBL/GenBank/DDBJ whole genome shotgun (WGS) entry which is preliminary data.</text>
</comment>
<reference evidence="2" key="2">
    <citation type="submission" date="2023-02" db="EMBL/GenBank/DDBJ databases">
        <title>A novel hydrolase synthesized by Rhodococcus erythropolis HQ is responsible for the detoxification of Zearalenone.</title>
        <authorList>
            <person name="Hu J."/>
            <person name="Xu J."/>
        </authorList>
    </citation>
    <scope>NUCLEOTIDE SEQUENCE</scope>
    <source>
        <strain evidence="2">HQ</strain>
    </source>
</reference>
<dbReference type="AlphaFoldDB" id="A0A069JG24"/>
<dbReference type="SMART" id="SM00347">
    <property type="entry name" value="HTH_MARR"/>
    <property type="match status" value="1"/>
</dbReference>
<dbReference type="PANTHER" id="PTHR33164">
    <property type="entry name" value="TRANSCRIPTIONAL REGULATOR, MARR FAMILY"/>
    <property type="match status" value="1"/>
</dbReference>
<dbReference type="RefSeq" id="WP_003942924.1">
    <property type="nucleotide sequence ID" value="NZ_AP023172.1"/>
</dbReference>
<dbReference type="InterPro" id="IPR036390">
    <property type="entry name" value="WH_DNA-bd_sf"/>
</dbReference>
<reference evidence="3 4" key="1">
    <citation type="submission" date="2017-07" db="EMBL/GenBank/DDBJ databases">
        <title>Draft sequence of Rhodococcus enclensis 23b-28.</title>
        <authorList>
            <person name="Besaury L."/>
            <person name="Sancelme M."/>
            <person name="Amato P."/>
            <person name="Lallement A."/>
            <person name="Delort A.-M."/>
        </authorList>
    </citation>
    <scope>NUCLEOTIDE SEQUENCE [LARGE SCALE GENOMIC DNA]</scope>
    <source>
        <strain evidence="3 4">23b-28</strain>
    </source>
</reference>
<accession>A0A1C4DPR6</accession>
<protein>
    <submittedName>
        <fullName evidence="3">MarR family transcriptional regulator</fullName>
    </submittedName>
</protein>